<dbReference type="InterPro" id="IPR028954">
    <property type="entry name" value="Imm59"/>
</dbReference>
<name>A0A7X0X4C0_LISSE</name>
<dbReference type="Proteomes" id="UP000523362">
    <property type="component" value="Unassembled WGS sequence"/>
</dbReference>
<evidence type="ECO:0000313" key="1">
    <source>
        <dbReference type="EMBL" id="MBC1487404.1"/>
    </source>
</evidence>
<reference evidence="1 2" key="1">
    <citation type="submission" date="2020-03" db="EMBL/GenBank/DDBJ databases">
        <title>Soil Listeria distribution.</title>
        <authorList>
            <person name="Liao J."/>
            <person name="Wiedmann M."/>
        </authorList>
    </citation>
    <scope>NUCLEOTIDE SEQUENCE [LARGE SCALE GENOMIC DNA]</scope>
    <source>
        <strain evidence="1 2">FSL L7-1560</strain>
    </source>
</reference>
<evidence type="ECO:0000313" key="2">
    <source>
        <dbReference type="Proteomes" id="UP000523362"/>
    </source>
</evidence>
<gene>
    <name evidence="1" type="ORF">HB897_14315</name>
</gene>
<proteinExistence type="predicted"/>
<organism evidence="1 2">
    <name type="scientific">Listeria seeligeri</name>
    <dbReference type="NCBI Taxonomy" id="1640"/>
    <lineage>
        <taxon>Bacteria</taxon>
        <taxon>Bacillati</taxon>
        <taxon>Bacillota</taxon>
        <taxon>Bacilli</taxon>
        <taxon>Bacillales</taxon>
        <taxon>Listeriaceae</taxon>
        <taxon>Listeria</taxon>
    </lineage>
</organism>
<sequence length="109" mass="12905">MNMINQDISKLKEEIDSVVTKKNYETLRYVLFNEGDNTPFAVHLFIKNDKFMVNSRDERSYVIGKTFEFSTFDEAKVKFLKLLDLTVEINKEDIKLGYSAEYYSPLWNK</sequence>
<dbReference type="AlphaFoldDB" id="A0A7X0X4C0"/>
<dbReference type="Pfam" id="PF15597">
    <property type="entry name" value="Imm59"/>
    <property type="match status" value="1"/>
</dbReference>
<accession>A0A7X0X4C0</accession>
<comment type="caution">
    <text evidence="1">The sequence shown here is derived from an EMBL/GenBank/DDBJ whole genome shotgun (WGS) entry which is preliminary data.</text>
</comment>
<protein>
    <submittedName>
        <fullName evidence="1">Uncharacterized protein</fullName>
    </submittedName>
</protein>
<dbReference type="EMBL" id="JAARRG010000020">
    <property type="protein sequence ID" value="MBC1487404.1"/>
    <property type="molecule type" value="Genomic_DNA"/>
</dbReference>